<accession>A0A0P5TSJ0</accession>
<organism evidence="10 11">
    <name type="scientific">Daphnia magna</name>
    <dbReference type="NCBI Taxonomy" id="35525"/>
    <lineage>
        <taxon>Eukaryota</taxon>
        <taxon>Metazoa</taxon>
        <taxon>Ecdysozoa</taxon>
        <taxon>Arthropoda</taxon>
        <taxon>Crustacea</taxon>
        <taxon>Branchiopoda</taxon>
        <taxon>Diplostraca</taxon>
        <taxon>Cladocera</taxon>
        <taxon>Anomopoda</taxon>
        <taxon>Daphniidae</taxon>
        <taxon>Daphnia</taxon>
    </lineage>
</organism>
<dbReference type="AlphaFoldDB" id="A0A0P5TSJ0"/>
<dbReference type="Pfam" id="PF05609">
    <property type="entry name" value="LAP1_C"/>
    <property type="match status" value="1"/>
</dbReference>
<evidence type="ECO:0000256" key="6">
    <source>
        <dbReference type="ARBA" id="ARBA00023136"/>
    </source>
</evidence>
<dbReference type="Proteomes" id="UP000076858">
    <property type="component" value="Unassembled WGS sequence"/>
</dbReference>
<comment type="similarity">
    <text evidence="2">Belongs to the TOR1AIP family.</text>
</comment>
<dbReference type="PANTHER" id="PTHR18843">
    <property type="entry name" value="TORSIN-1A-INTERACTING PROTEIN"/>
    <property type="match status" value="1"/>
</dbReference>
<name>A0A0P5TSJ0_9CRUS</name>
<dbReference type="GO" id="GO:0061024">
    <property type="term" value="P:membrane organization"/>
    <property type="evidence" value="ECO:0007669"/>
    <property type="project" value="TreeGrafter"/>
</dbReference>
<keyword evidence="11" id="KW-1185">Reference proteome</keyword>
<evidence type="ECO:0000313" key="11">
    <source>
        <dbReference type="Proteomes" id="UP000076858"/>
    </source>
</evidence>
<keyword evidence="4" id="KW-0812">Transmembrane</keyword>
<evidence type="ECO:0000256" key="1">
    <source>
        <dbReference type="ARBA" id="ARBA00004259"/>
    </source>
</evidence>
<protein>
    <submittedName>
        <fullName evidence="10">Putative Torsin-1A-interacting protein 1</fullName>
    </submittedName>
</protein>
<dbReference type="Gene3D" id="3.40.50.12190">
    <property type="match status" value="1"/>
</dbReference>
<reference evidence="10 11" key="1">
    <citation type="submission" date="2016-03" db="EMBL/GenBank/DDBJ databases">
        <title>EvidentialGene: Evidence-directed Construction of Genes on Genomes.</title>
        <authorList>
            <person name="Gilbert D.G."/>
            <person name="Choi J.-H."/>
            <person name="Mockaitis K."/>
            <person name="Colbourne J."/>
            <person name="Pfrender M."/>
        </authorList>
    </citation>
    <scope>NUCLEOTIDE SEQUENCE [LARGE SCALE GENOMIC DNA]</scope>
    <source>
        <strain evidence="10 11">Xinb3</strain>
        <tissue evidence="10">Complete organism</tissue>
    </source>
</reference>
<dbReference type="PANTHER" id="PTHR18843:SF7">
    <property type="entry name" value="LAMINA-ASSOCIATED POLYPEPTIDE 1B ISOFORM 1-RELATED"/>
    <property type="match status" value="1"/>
</dbReference>
<comment type="caution">
    <text evidence="10">The sequence shown here is derived from an EMBL/GenBank/DDBJ whole genome shotgun (WGS) entry which is preliminary data.</text>
</comment>
<sequence>MNYSNCNLLLVFQIVFISASLPIYFVGQIVCLWSFFFNPEETRISATLDSSSQINKLLDEMQSFYPLQKKATWISFLAALNSVIEEEPSQPAVLLFVGRNATASKHTMQCLALTLAVNVNKLLHKTSFAKADFPGVTVKVDEIADLLQQDDTIKQELDEQIYSVLSQSFSVVLGPLEKIPPRAALLLHGYCDNFMAPFKKRVVILTATFDFDISHDSKQLEQKLHNLWYPTLGIDKSASIVSRVANNVVFIEPETTLYLHDCTTPH</sequence>
<keyword evidence="5" id="KW-1133">Transmembrane helix</keyword>
<evidence type="ECO:0000256" key="9">
    <source>
        <dbReference type="ARBA" id="ARBA00037847"/>
    </source>
</evidence>
<evidence type="ECO:0000256" key="4">
    <source>
        <dbReference type="ARBA" id="ARBA00022692"/>
    </source>
</evidence>
<evidence type="ECO:0000256" key="8">
    <source>
        <dbReference type="ARBA" id="ARBA00023242"/>
    </source>
</evidence>
<dbReference type="GO" id="GO:0005635">
    <property type="term" value="C:nuclear envelope"/>
    <property type="evidence" value="ECO:0007669"/>
    <property type="project" value="UniProtKB-SubCell"/>
</dbReference>
<dbReference type="OrthoDB" id="6258998at2759"/>
<dbReference type="InterPro" id="IPR038599">
    <property type="entry name" value="LAP1C-like_C_sf"/>
</dbReference>
<evidence type="ECO:0000256" key="3">
    <source>
        <dbReference type="ARBA" id="ARBA00022553"/>
    </source>
</evidence>
<proteinExistence type="inferred from homology"/>
<comment type="subcellular location">
    <subcellularLocation>
        <location evidence="9">Endomembrane system</location>
        <topology evidence="9">Single-pass membrane protein</topology>
    </subcellularLocation>
    <subcellularLocation>
        <location evidence="1">Nucleus envelope</location>
    </subcellularLocation>
</comment>
<keyword evidence="6" id="KW-0472">Membrane</keyword>
<gene>
    <name evidence="10" type="ORF">APZ42_034488</name>
</gene>
<keyword evidence="7" id="KW-0325">Glycoprotein</keyword>
<evidence type="ECO:0000256" key="5">
    <source>
        <dbReference type="ARBA" id="ARBA00022989"/>
    </source>
</evidence>
<dbReference type="EMBL" id="LRGB01003375">
    <property type="protein sequence ID" value="KZS03038.1"/>
    <property type="molecule type" value="Genomic_DNA"/>
</dbReference>
<keyword evidence="8" id="KW-0539">Nucleus</keyword>
<dbReference type="GO" id="GO:0016020">
    <property type="term" value="C:membrane"/>
    <property type="evidence" value="ECO:0007669"/>
    <property type="project" value="TreeGrafter"/>
</dbReference>
<evidence type="ECO:0000256" key="7">
    <source>
        <dbReference type="ARBA" id="ARBA00023180"/>
    </source>
</evidence>
<dbReference type="STRING" id="35525.A0A0P5TSJ0"/>
<dbReference type="InterPro" id="IPR046753">
    <property type="entry name" value="TOIP1/2_C"/>
</dbReference>
<dbReference type="GO" id="GO:0001671">
    <property type="term" value="F:ATPase activator activity"/>
    <property type="evidence" value="ECO:0007669"/>
    <property type="project" value="InterPro"/>
</dbReference>
<evidence type="ECO:0000313" key="10">
    <source>
        <dbReference type="EMBL" id="KZS03038.1"/>
    </source>
</evidence>
<evidence type="ECO:0000256" key="2">
    <source>
        <dbReference type="ARBA" id="ARBA00007860"/>
    </source>
</evidence>
<keyword evidence="3" id="KW-0597">Phosphoprotein</keyword>
<dbReference type="InterPro" id="IPR008662">
    <property type="entry name" value="TOIP1/2"/>
</dbReference>